<evidence type="ECO:0000256" key="9">
    <source>
        <dbReference type="ARBA" id="ARBA00023239"/>
    </source>
</evidence>
<keyword evidence="8 10" id="KW-0411">Iron-sulfur</keyword>
<keyword evidence="9 10" id="KW-0456">Lyase</keyword>
<dbReference type="KEGG" id="pfer:IRI77_35130"/>
<dbReference type="GO" id="GO:0006091">
    <property type="term" value="P:generation of precursor metabolites and energy"/>
    <property type="evidence" value="ECO:0007669"/>
    <property type="project" value="InterPro"/>
</dbReference>
<dbReference type="NCBIfam" id="TIGR00723">
    <property type="entry name" value="ttdB_fumA_fumB"/>
    <property type="match status" value="1"/>
</dbReference>
<feature type="domain" description="Fe-S hydro-lyase tartrate dehydratase beta-type catalytic" evidence="12">
    <location>
        <begin position="289"/>
        <end position="490"/>
    </location>
</feature>
<dbReference type="GO" id="GO:0046872">
    <property type="term" value="F:metal ion binding"/>
    <property type="evidence" value="ECO:0007669"/>
    <property type="project" value="UniProtKB-UniRule"/>
</dbReference>
<evidence type="ECO:0000259" key="11">
    <source>
        <dbReference type="Pfam" id="PF05681"/>
    </source>
</evidence>
<dbReference type="AlphaFoldDB" id="A0A7S7NQJ2"/>
<dbReference type="Proteomes" id="UP000593892">
    <property type="component" value="Chromosome"/>
</dbReference>
<keyword evidence="14" id="KW-1185">Reference proteome</keyword>
<dbReference type="InterPro" id="IPR011167">
    <property type="entry name" value="Fe_dep_fumarate_hydratase"/>
</dbReference>
<comment type="function">
    <text evidence="10">Catalyzes the reversible hydration of fumarate to (S)-malate.</text>
</comment>
<evidence type="ECO:0000256" key="4">
    <source>
        <dbReference type="ARBA" id="ARBA00011738"/>
    </source>
</evidence>
<dbReference type="EC" id="4.2.1.2" evidence="10"/>
<dbReference type="Pfam" id="PF05681">
    <property type="entry name" value="Fumerase"/>
    <property type="match status" value="1"/>
</dbReference>
<protein>
    <recommendedName>
        <fullName evidence="10">Fumarate hydratase class I</fullName>
        <ecNumber evidence="10">4.2.1.2</ecNumber>
    </recommendedName>
</protein>
<keyword evidence="5 10" id="KW-0004">4Fe-4S</keyword>
<evidence type="ECO:0000256" key="6">
    <source>
        <dbReference type="ARBA" id="ARBA00022723"/>
    </source>
</evidence>
<dbReference type="Pfam" id="PF05683">
    <property type="entry name" value="Fumerase_C"/>
    <property type="match status" value="1"/>
</dbReference>
<dbReference type="InterPro" id="IPR004647">
    <property type="entry name" value="Fe-S_hydro-lyase_TtdB-typ_cat"/>
</dbReference>
<evidence type="ECO:0000256" key="3">
    <source>
        <dbReference type="ARBA" id="ARBA00008876"/>
    </source>
</evidence>
<evidence type="ECO:0000259" key="12">
    <source>
        <dbReference type="Pfam" id="PF05683"/>
    </source>
</evidence>
<evidence type="ECO:0000256" key="7">
    <source>
        <dbReference type="ARBA" id="ARBA00023004"/>
    </source>
</evidence>
<proteinExistence type="inferred from homology"/>
<dbReference type="SUPFAM" id="SSF117457">
    <property type="entry name" value="FumA C-terminal domain-like"/>
    <property type="match status" value="1"/>
</dbReference>
<dbReference type="InterPro" id="IPR036660">
    <property type="entry name" value="Fe-S_hydroAse_TtdB_cat_sf"/>
</dbReference>
<dbReference type="RefSeq" id="WP_194449580.1">
    <property type="nucleotide sequence ID" value="NZ_CP063849.1"/>
</dbReference>
<dbReference type="NCBIfam" id="TIGR00722">
    <property type="entry name" value="ttdA_fumA_fumB"/>
    <property type="match status" value="1"/>
</dbReference>
<evidence type="ECO:0000256" key="2">
    <source>
        <dbReference type="ARBA" id="ARBA00001966"/>
    </source>
</evidence>
<evidence type="ECO:0000256" key="5">
    <source>
        <dbReference type="ARBA" id="ARBA00022485"/>
    </source>
</evidence>
<keyword evidence="7 10" id="KW-0408">Iron</keyword>
<evidence type="ECO:0000313" key="14">
    <source>
        <dbReference type="Proteomes" id="UP000593892"/>
    </source>
</evidence>
<dbReference type="InterPro" id="IPR004646">
    <property type="entry name" value="Fe-S_hydro-lyase_TtdA-typ_cat"/>
</dbReference>
<organism evidence="13 14">
    <name type="scientific">Paludibaculum fermentans</name>
    <dbReference type="NCBI Taxonomy" id="1473598"/>
    <lineage>
        <taxon>Bacteria</taxon>
        <taxon>Pseudomonadati</taxon>
        <taxon>Acidobacteriota</taxon>
        <taxon>Terriglobia</taxon>
        <taxon>Bryobacterales</taxon>
        <taxon>Bryobacteraceae</taxon>
        <taxon>Paludibaculum</taxon>
    </lineage>
</organism>
<dbReference type="EMBL" id="CP063849">
    <property type="protein sequence ID" value="QOY87913.1"/>
    <property type="molecule type" value="Genomic_DNA"/>
</dbReference>
<dbReference type="PANTHER" id="PTHR43351:SF2">
    <property type="entry name" value="L(+)-TARTRATE DEHYDRATASE SUBUNIT BETA-RELATED"/>
    <property type="match status" value="1"/>
</dbReference>
<evidence type="ECO:0000256" key="10">
    <source>
        <dbReference type="PIRNR" id="PIRNR001394"/>
    </source>
</evidence>
<dbReference type="PANTHER" id="PTHR43351">
    <property type="entry name" value="L(+)-TARTRATE DEHYDRATASE SUBUNIT BETA"/>
    <property type="match status" value="1"/>
</dbReference>
<accession>A0A7S7NQJ2</accession>
<reference evidence="13 14" key="1">
    <citation type="submission" date="2020-10" db="EMBL/GenBank/DDBJ databases">
        <title>Complete genome sequence of Paludibaculum fermentans P105T, a facultatively anaerobic acidobacterium capable of dissimilatory Fe(III) reduction.</title>
        <authorList>
            <person name="Dedysh S.N."/>
            <person name="Beletsky A.V."/>
            <person name="Kulichevskaya I.S."/>
            <person name="Mardanov A.V."/>
            <person name="Ravin N.V."/>
        </authorList>
    </citation>
    <scope>NUCLEOTIDE SEQUENCE [LARGE SCALE GENOMIC DNA]</scope>
    <source>
        <strain evidence="13 14">P105</strain>
    </source>
</reference>
<gene>
    <name evidence="13" type="ORF">IRI77_35130</name>
</gene>
<keyword evidence="6 10" id="KW-0479">Metal-binding</keyword>
<sequence length="504" mass="54516">MEFLFNSLLELITQTSTNLPPDVRAAMGIALKQETPGTQSHQALSIMATNIDMAHEDQGPICQDTGMPTFIVHTPVGVNQLVIKKKIKEAVAEATRLGKLRPNSVDSLTGKNSGNNLGEETPVIHFEQWEHDEIEVKLVLKGGGCENKNIQYSLPCDLDHLGKAGRDLAGVRKCILHAVWQAQGQGCAPGALGVCIGSDRAHGYDLAKMQLFRTLDDVNPNPELAALEAEIVAEANRLGIGAMGLGGGVALIGCKIAAANRLPASFFVSVAYDCWAFRRLGIRMDATSGVITQWLYRDPERPVERMAKETGFPLTGREVILTPPLTAEMMRQLKVGDVVLIRGEMFTGRDAVHAYLMKNPPPVDLNGAVLYHCGPVMLKQGEEWFVKAAGPTTSSREEPYQADVLRNYGVKAVIGKGGMGKKTLAGLKECGAVYLHGVGGAAQFYARTVKKVLGVHLFDFGVPEAMWHLKVEDFMAIVTMDAHGNSLHAEVEQATGDVLETMKA</sequence>
<dbReference type="GO" id="GO:0051539">
    <property type="term" value="F:4 iron, 4 sulfur cluster binding"/>
    <property type="evidence" value="ECO:0007669"/>
    <property type="project" value="UniProtKB-UniRule"/>
</dbReference>
<comment type="subunit">
    <text evidence="4 10">Homodimer.</text>
</comment>
<dbReference type="GO" id="GO:0004333">
    <property type="term" value="F:fumarate hydratase activity"/>
    <property type="evidence" value="ECO:0007669"/>
    <property type="project" value="UniProtKB-UniRule"/>
</dbReference>
<dbReference type="Gene3D" id="3.20.130.10">
    <property type="entry name" value="Fe-S hydro-lyase, tartrate dehydratase beta-type, catalytic domain"/>
    <property type="match status" value="1"/>
</dbReference>
<comment type="similarity">
    <text evidence="3 10">Belongs to the class-I fumarase family.</text>
</comment>
<evidence type="ECO:0000256" key="1">
    <source>
        <dbReference type="ARBA" id="ARBA00000929"/>
    </source>
</evidence>
<comment type="catalytic activity">
    <reaction evidence="1 10">
        <text>(S)-malate = fumarate + H2O</text>
        <dbReference type="Rhea" id="RHEA:12460"/>
        <dbReference type="ChEBI" id="CHEBI:15377"/>
        <dbReference type="ChEBI" id="CHEBI:15589"/>
        <dbReference type="ChEBI" id="CHEBI:29806"/>
        <dbReference type="EC" id="4.2.1.2"/>
    </reaction>
</comment>
<name>A0A7S7NQJ2_PALFE</name>
<feature type="domain" description="Fe-S hydro-lyase tartrate dehydratase alpha-type catalytic" evidence="11">
    <location>
        <begin position="9"/>
        <end position="281"/>
    </location>
</feature>
<evidence type="ECO:0000256" key="8">
    <source>
        <dbReference type="ARBA" id="ARBA00023014"/>
    </source>
</evidence>
<evidence type="ECO:0000313" key="13">
    <source>
        <dbReference type="EMBL" id="QOY87913.1"/>
    </source>
</evidence>
<comment type="cofactor">
    <cofactor evidence="2 10">
        <name>[4Fe-4S] cluster</name>
        <dbReference type="ChEBI" id="CHEBI:49883"/>
    </cofactor>
</comment>
<dbReference type="PIRSF" id="PIRSF001394">
    <property type="entry name" value="Fe_dep_fumar_hy"/>
    <property type="match status" value="1"/>
</dbReference>